<dbReference type="InterPro" id="IPR011333">
    <property type="entry name" value="SKP1/BTB/POZ_sf"/>
</dbReference>
<dbReference type="InterPro" id="IPR000210">
    <property type="entry name" value="BTB/POZ_dom"/>
</dbReference>
<dbReference type="Proteomes" id="UP000711996">
    <property type="component" value="Unassembled WGS sequence"/>
</dbReference>
<organism evidence="2 3">
    <name type="scientific">Colletotrichum siamense</name>
    <name type="common">Anthracnose fungus</name>
    <dbReference type="NCBI Taxonomy" id="690259"/>
    <lineage>
        <taxon>Eukaryota</taxon>
        <taxon>Fungi</taxon>
        <taxon>Dikarya</taxon>
        <taxon>Ascomycota</taxon>
        <taxon>Pezizomycotina</taxon>
        <taxon>Sordariomycetes</taxon>
        <taxon>Hypocreomycetidae</taxon>
        <taxon>Glomerellales</taxon>
        <taxon>Glomerellaceae</taxon>
        <taxon>Colletotrichum</taxon>
        <taxon>Colletotrichum gloeosporioides species complex</taxon>
    </lineage>
</organism>
<comment type="caution">
    <text evidence="2">The sequence shown here is derived from an EMBL/GenBank/DDBJ whole genome shotgun (WGS) entry which is preliminary data.</text>
</comment>
<evidence type="ECO:0000259" key="1">
    <source>
        <dbReference type="Pfam" id="PF00651"/>
    </source>
</evidence>
<keyword evidence="3" id="KW-1185">Reference proteome</keyword>
<proteinExistence type="predicted"/>
<evidence type="ECO:0000313" key="2">
    <source>
        <dbReference type="EMBL" id="KAF4866174.1"/>
    </source>
</evidence>
<dbReference type="Gene3D" id="3.30.710.10">
    <property type="entry name" value="Potassium Channel Kv1.1, Chain A"/>
    <property type="match status" value="1"/>
</dbReference>
<protein>
    <recommendedName>
        <fullName evidence="1">BTB domain-containing protein</fullName>
    </recommendedName>
</protein>
<dbReference type="OrthoDB" id="194443at2759"/>
<dbReference type="CDD" id="cd18186">
    <property type="entry name" value="BTB_POZ_ZBTB_KLHL-like"/>
    <property type="match status" value="1"/>
</dbReference>
<sequence length="333" mass="37836">MDEYSSNQNEKIAAKDEGDTQDCQMTKLADKMSVVSLFLAPEQEDCVTLKAGGKTFNFKKSILIKDSEYFATCFKNKNFIEGKTLTVEFDDIDPDLLGIYLHLASMMAIKNSVKFDPGLMKEPKRLKPMVDLYEIADRFMNPRMTGLVGFSILELAKDHPINTSPRNMTDQERSWAMRNYKEAFEAIDCGEYARDYLREKLVAAYCHWVPLGNFRQDLVALEDAPDFVRELMICFASLLTDNTQDWAQGWASPCTSSRTTFAPWDWPEAWYIGHGVLESGDWIQWRPVLPIDSSPHGWGSHSTECVGNTSPTASTHSVDPWAWNPNLPWVSNS</sequence>
<dbReference type="AlphaFoldDB" id="A0A9P5F3U7"/>
<name>A0A9P5F3U7_COLSI</name>
<reference evidence="2" key="1">
    <citation type="submission" date="2019-06" db="EMBL/GenBank/DDBJ databases">
        <authorList>
            <person name="Gan P."/>
            <person name="Shirasu K."/>
        </authorList>
    </citation>
    <scope>NUCLEOTIDE SEQUENCE [LARGE SCALE GENOMIC DNA]</scope>
    <source>
        <strain evidence="2">CAD2</strain>
    </source>
</reference>
<dbReference type="Pfam" id="PF00651">
    <property type="entry name" value="BTB"/>
    <property type="match status" value="1"/>
</dbReference>
<gene>
    <name evidence="2" type="ORF">CGCSCA2_v001179</name>
</gene>
<dbReference type="SUPFAM" id="SSF54695">
    <property type="entry name" value="POZ domain"/>
    <property type="match status" value="1"/>
</dbReference>
<accession>A0A9P5F3U7</accession>
<feature type="domain" description="BTB" evidence="1">
    <location>
        <begin position="47"/>
        <end position="99"/>
    </location>
</feature>
<evidence type="ECO:0000313" key="3">
    <source>
        <dbReference type="Proteomes" id="UP000711996"/>
    </source>
</evidence>
<dbReference type="EMBL" id="QPMT01000002">
    <property type="protein sequence ID" value="KAF4866174.1"/>
    <property type="molecule type" value="Genomic_DNA"/>
</dbReference>